<dbReference type="Gene3D" id="1.10.1160.10">
    <property type="entry name" value="Glutamyl-trna Synthetase, Domain 2"/>
    <property type="match status" value="1"/>
</dbReference>
<evidence type="ECO:0000256" key="4">
    <source>
        <dbReference type="ARBA" id="ARBA00022741"/>
    </source>
</evidence>
<name>A0A1I7AEG8_9BACT</name>
<evidence type="ECO:0000256" key="7">
    <source>
        <dbReference type="ARBA" id="ARBA00023146"/>
    </source>
</evidence>
<dbReference type="GO" id="GO:0005524">
    <property type="term" value="F:ATP binding"/>
    <property type="evidence" value="ECO:0007669"/>
    <property type="project" value="UniProtKB-UniRule"/>
</dbReference>
<dbReference type="SUPFAM" id="SSF48163">
    <property type="entry name" value="An anticodon-binding domain of class I aminoacyl-tRNA synthetases"/>
    <property type="match status" value="1"/>
</dbReference>
<dbReference type="GO" id="GO:0005829">
    <property type="term" value="C:cytosol"/>
    <property type="evidence" value="ECO:0007669"/>
    <property type="project" value="TreeGrafter"/>
</dbReference>
<dbReference type="InterPro" id="IPR020061">
    <property type="entry name" value="Glu_tRNA_lig_a-bdl"/>
</dbReference>
<feature type="domain" description="Aminoacyl-tRNA synthetase class I anticodon-binding" evidence="10">
    <location>
        <begin position="380"/>
        <end position="503"/>
    </location>
</feature>
<dbReference type="GO" id="GO:0004818">
    <property type="term" value="F:glutamate-tRNA ligase activity"/>
    <property type="evidence" value="ECO:0007669"/>
    <property type="project" value="UniProtKB-UniRule"/>
</dbReference>
<dbReference type="RefSeq" id="WP_091692416.1">
    <property type="nucleotide sequence ID" value="NZ_FPBF01000002.1"/>
</dbReference>
<dbReference type="InterPro" id="IPR001412">
    <property type="entry name" value="aa-tRNA-synth_I_CS"/>
</dbReference>
<evidence type="ECO:0000256" key="3">
    <source>
        <dbReference type="ARBA" id="ARBA00022598"/>
    </source>
</evidence>
<gene>
    <name evidence="8" type="primary">gltX</name>
    <name evidence="11" type="ORF">SAMN04489724_1899</name>
</gene>
<dbReference type="InterPro" id="IPR045462">
    <property type="entry name" value="aa-tRNA-synth_I_cd-bd"/>
</dbReference>
<dbReference type="Gene3D" id="3.40.50.620">
    <property type="entry name" value="HUPs"/>
    <property type="match status" value="1"/>
</dbReference>
<dbReference type="FunFam" id="3.40.50.620:FF:000127">
    <property type="entry name" value="Glutamate--tRNA ligase"/>
    <property type="match status" value="1"/>
</dbReference>
<evidence type="ECO:0000313" key="12">
    <source>
        <dbReference type="Proteomes" id="UP000199673"/>
    </source>
</evidence>
<evidence type="ECO:0000256" key="2">
    <source>
        <dbReference type="ARBA" id="ARBA00022490"/>
    </source>
</evidence>
<protein>
    <recommendedName>
        <fullName evidence="8">Glutamate--tRNA ligase</fullName>
        <ecNumber evidence="8">6.1.1.17</ecNumber>
    </recommendedName>
    <alternativeName>
        <fullName evidence="8">Glutamyl-tRNA synthetase</fullName>
        <shortName evidence="8">GluRS</shortName>
    </alternativeName>
</protein>
<dbReference type="HAMAP" id="MF_00022">
    <property type="entry name" value="Glu_tRNA_synth_type1"/>
    <property type="match status" value="1"/>
</dbReference>
<dbReference type="InterPro" id="IPR020751">
    <property type="entry name" value="aa-tRNA-synth_I_codon-bd_sub2"/>
</dbReference>
<sequence>MSREVRVRFAPSPTGPLHIGGVRTALYNYLFARKRGGKFLLRIEDTDQTRFVPGAEAYIQESLEWLGISPDESPWNPGDSAPYRQSERKPSYMQYALDLVEAGHAYYAFDTSEELEAMRERLTAARVVQPQYNSITRTQMKNSLTLPDEEVKARLASGEPYVIRVKIPRKEEVRLNDMIRGWVMVQSATLDDKVLMKSDGMPTYHLANIVDDHLMNITHVIRGEEWLPSAPLHVLLYKFFGWEDTMPEFAHLPLLLKPDGNGKLSKRDGDKLGFPVFPLNWENKLDGETASGFRESGYLPDAFLNFLAFLGWNPGDDREIFSLEELIEAFSVERIGKSGTKFDIAKAKWFNEQYLRAKSNAELAPHVIADASKEGEIILQDTAEALVALMKERVTFPSEIWQGSKFVVIAPTEFDQDVAGKRWNADAVTVLTAYAETLEGFSGTYDAETAKAMLGETAEAKEIKLGKVMQAVRLAVTGVGAGPDLMEIFAILGPEEVAKRIRFSLATLDVIS</sequence>
<comment type="similarity">
    <text evidence="1 8">Belongs to the class-I aminoacyl-tRNA synthetase family. Glutamate--tRNA ligase type 1 subfamily.</text>
</comment>
<dbReference type="InterPro" id="IPR020058">
    <property type="entry name" value="Glu/Gln-tRNA-synth_Ib_cat-dom"/>
</dbReference>
<feature type="domain" description="Glutamyl/glutaminyl-tRNA synthetase class Ib catalytic" evidence="9">
    <location>
        <begin position="4"/>
        <end position="349"/>
    </location>
</feature>
<dbReference type="Gene3D" id="1.10.10.350">
    <property type="match status" value="1"/>
</dbReference>
<dbReference type="Pfam" id="PF00749">
    <property type="entry name" value="tRNA-synt_1c"/>
    <property type="match status" value="1"/>
</dbReference>
<evidence type="ECO:0000256" key="8">
    <source>
        <dbReference type="HAMAP-Rule" id="MF_00022"/>
    </source>
</evidence>
<proteinExistence type="inferred from homology"/>
<evidence type="ECO:0000259" key="10">
    <source>
        <dbReference type="Pfam" id="PF19269"/>
    </source>
</evidence>
<evidence type="ECO:0000313" key="11">
    <source>
        <dbReference type="EMBL" id="SFT73293.1"/>
    </source>
</evidence>
<dbReference type="SUPFAM" id="SSF52374">
    <property type="entry name" value="Nucleotidylyl transferase"/>
    <property type="match status" value="1"/>
</dbReference>
<reference evidence="12" key="1">
    <citation type="submission" date="2016-10" db="EMBL/GenBank/DDBJ databases">
        <authorList>
            <person name="Varghese N."/>
            <person name="Submissions S."/>
        </authorList>
    </citation>
    <scope>NUCLEOTIDE SEQUENCE [LARGE SCALE GENOMIC DNA]</scope>
    <source>
        <strain evidence="12">DSM 23445</strain>
    </source>
</reference>
<comment type="subcellular location">
    <subcellularLocation>
        <location evidence="8">Cytoplasm</location>
    </subcellularLocation>
</comment>
<feature type="binding site" evidence="8">
    <location>
        <position position="266"/>
    </location>
    <ligand>
        <name>ATP</name>
        <dbReference type="ChEBI" id="CHEBI:30616"/>
    </ligand>
</feature>
<keyword evidence="12" id="KW-1185">Reference proteome</keyword>
<dbReference type="InterPro" id="IPR049940">
    <property type="entry name" value="GluQ/Sye"/>
</dbReference>
<dbReference type="EMBL" id="FPBF01000002">
    <property type="protein sequence ID" value="SFT73293.1"/>
    <property type="molecule type" value="Genomic_DNA"/>
</dbReference>
<evidence type="ECO:0000256" key="1">
    <source>
        <dbReference type="ARBA" id="ARBA00007894"/>
    </source>
</evidence>
<dbReference type="CDD" id="cd00808">
    <property type="entry name" value="GluRS_core"/>
    <property type="match status" value="1"/>
</dbReference>
<dbReference type="EC" id="6.1.1.17" evidence="8"/>
<dbReference type="InterPro" id="IPR008925">
    <property type="entry name" value="aa_tRNA-synth_I_cd-bd_sf"/>
</dbReference>
<feature type="short sequence motif" description="'HIGH' region" evidence="8">
    <location>
        <begin position="11"/>
        <end position="21"/>
    </location>
</feature>
<dbReference type="PANTHER" id="PTHR43311:SF2">
    <property type="entry name" value="GLUTAMATE--TRNA LIGASE, MITOCHONDRIAL-RELATED"/>
    <property type="match status" value="1"/>
</dbReference>
<dbReference type="PRINTS" id="PR00987">
    <property type="entry name" value="TRNASYNTHGLU"/>
</dbReference>
<dbReference type="Proteomes" id="UP000199673">
    <property type="component" value="Unassembled WGS sequence"/>
</dbReference>
<feature type="short sequence motif" description="'KMSKS' region" evidence="8">
    <location>
        <begin position="263"/>
        <end position="267"/>
    </location>
</feature>
<organism evidence="11 12">
    <name type="scientific">Algoriphagus locisalis</name>
    <dbReference type="NCBI Taxonomy" id="305507"/>
    <lineage>
        <taxon>Bacteria</taxon>
        <taxon>Pseudomonadati</taxon>
        <taxon>Bacteroidota</taxon>
        <taxon>Cytophagia</taxon>
        <taxon>Cytophagales</taxon>
        <taxon>Cyclobacteriaceae</taxon>
        <taxon>Algoriphagus</taxon>
    </lineage>
</organism>
<evidence type="ECO:0000259" key="9">
    <source>
        <dbReference type="Pfam" id="PF00749"/>
    </source>
</evidence>
<comment type="function">
    <text evidence="8">Catalyzes the attachment of glutamate to tRNA(Glu) in a two-step reaction: glutamate is first activated by ATP to form Glu-AMP and then transferred to the acceptor end of tRNA(Glu).</text>
</comment>
<dbReference type="InterPro" id="IPR000924">
    <property type="entry name" value="Glu/Gln-tRNA-synth"/>
</dbReference>
<comment type="caution">
    <text evidence="8">Lacks conserved residue(s) required for the propagation of feature annotation.</text>
</comment>
<dbReference type="STRING" id="305507.SAMN04489724_1899"/>
<dbReference type="InterPro" id="IPR014729">
    <property type="entry name" value="Rossmann-like_a/b/a_fold"/>
</dbReference>
<comment type="catalytic activity">
    <reaction evidence="8">
        <text>tRNA(Glu) + L-glutamate + ATP = L-glutamyl-tRNA(Glu) + AMP + diphosphate</text>
        <dbReference type="Rhea" id="RHEA:23540"/>
        <dbReference type="Rhea" id="RHEA-COMP:9663"/>
        <dbReference type="Rhea" id="RHEA-COMP:9680"/>
        <dbReference type="ChEBI" id="CHEBI:29985"/>
        <dbReference type="ChEBI" id="CHEBI:30616"/>
        <dbReference type="ChEBI" id="CHEBI:33019"/>
        <dbReference type="ChEBI" id="CHEBI:78442"/>
        <dbReference type="ChEBI" id="CHEBI:78520"/>
        <dbReference type="ChEBI" id="CHEBI:456215"/>
        <dbReference type="EC" id="6.1.1.17"/>
    </reaction>
</comment>
<dbReference type="AlphaFoldDB" id="A0A1I7AEG8"/>
<dbReference type="NCBIfam" id="TIGR00464">
    <property type="entry name" value="gltX_bact"/>
    <property type="match status" value="1"/>
</dbReference>
<comment type="subunit">
    <text evidence="8">Monomer.</text>
</comment>
<dbReference type="PROSITE" id="PS00178">
    <property type="entry name" value="AA_TRNA_LIGASE_I"/>
    <property type="match status" value="1"/>
</dbReference>
<evidence type="ECO:0000256" key="5">
    <source>
        <dbReference type="ARBA" id="ARBA00022840"/>
    </source>
</evidence>
<evidence type="ECO:0000256" key="6">
    <source>
        <dbReference type="ARBA" id="ARBA00022917"/>
    </source>
</evidence>
<keyword evidence="2 8" id="KW-0963">Cytoplasm</keyword>
<dbReference type="InterPro" id="IPR033910">
    <property type="entry name" value="GluRS_core"/>
</dbReference>
<dbReference type="OrthoDB" id="9807503at2"/>
<accession>A0A1I7AEG8</accession>
<keyword evidence="6 8" id="KW-0648">Protein biosynthesis</keyword>
<dbReference type="Pfam" id="PF19269">
    <property type="entry name" value="Anticodon_2"/>
    <property type="match status" value="1"/>
</dbReference>
<dbReference type="GO" id="GO:0006424">
    <property type="term" value="P:glutamyl-tRNA aminoacylation"/>
    <property type="evidence" value="ECO:0007669"/>
    <property type="project" value="UniProtKB-UniRule"/>
</dbReference>
<keyword evidence="3 8" id="KW-0436">Ligase</keyword>
<keyword evidence="4 8" id="KW-0547">Nucleotide-binding</keyword>
<dbReference type="InterPro" id="IPR004527">
    <property type="entry name" value="Glu-tRNA-ligase_bac/mito"/>
</dbReference>
<dbReference type="Gene3D" id="3.90.800.10">
    <property type="entry name" value="Glutamyl-tRNA Synthetase, Domain 3"/>
    <property type="match status" value="1"/>
</dbReference>
<dbReference type="GO" id="GO:0000049">
    <property type="term" value="F:tRNA binding"/>
    <property type="evidence" value="ECO:0007669"/>
    <property type="project" value="InterPro"/>
</dbReference>
<dbReference type="GO" id="GO:0008270">
    <property type="term" value="F:zinc ion binding"/>
    <property type="evidence" value="ECO:0007669"/>
    <property type="project" value="InterPro"/>
</dbReference>
<dbReference type="PANTHER" id="PTHR43311">
    <property type="entry name" value="GLUTAMATE--TRNA LIGASE"/>
    <property type="match status" value="1"/>
</dbReference>
<keyword evidence="5 8" id="KW-0067">ATP-binding</keyword>
<keyword evidence="7 8" id="KW-0030">Aminoacyl-tRNA synthetase</keyword>